<dbReference type="Proteomes" id="UP000007303">
    <property type="component" value="Unassembled WGS sequence"/>
</dbReference>
<proteinExistence type="predicted"/>
<dbReference type="SMART" id="SM00369">
    <property type="entry name" value="LRR_TYP"/>
    <property type="match status" value="14"/>
</dbReference>
<dbReference type="InterPro" id="IPR001611">
    <property type="entry name" value="Leu-rich_rpt"/>
</dbReference>
<dbReference type="Pfam" id="PF14580">
    <property type="entry name" value="LRR_9"/>
    <property type="match status" value="2"/>
</dbReference>
<dbReference type="PANTHER" id="PTHR46652">
    <property type="entry name" value="LEUCINE-RICH REPEAT AND IQ DOMAIN-CONTAINING PROTEIN 1-RELATED"/>
    <property type="match status" value="1"/>
</dbReference>
<accession>H3DIZ5</accession>
<dbReference type="SMART" id="SM00364">
    <property type="entry name" value="LRR_BAC"/>
    <property type="match status" value="6"/>
</dbReference>
<dbReference type="SMART" id="SM00365">
    <property type="entry name" value="LRR_SD22"/>
    <property type="match status" value="17"/>
</dbReference>
<feature type="region of interest" description="Disordered" evidence="3">
    <location>
        <begin position="1403"/>
        <end position="1442"/>
    </location>
</feature>
<dbReference type="InterPro" id="IPR003603">
    <property type="entry name" value="U2A'_phosphoprotein32A_C"/>
</dbReference>
<dbReference type="SMART" id="SM00446">
    <property type="entry name" value="LRRcap"/>
    <property type="match status" value="3"/>
</dbReference>
<dbReference type="InterPro" id="IPR003591">
    <property type="entry name" value="Leu-rich_rpt_typical-subtyp"/>
</dbReference>
<evidence type="ECO:0000313" key="5">
    <source>
        <dbReference type="Ensembl" id="ENSTNIP00000020489.1"/>
    </source>
</evidence>
<dbReference type="SUPFAM" id="SSF52058">
    <property type="entry name" value="L domain-like"/>
    <property type="match status" value="1"/>
</dbReference>
<dbReference type="InterPro" id="IPR032675">
    <property type="entry name" value="LRR_dom_sf"/>
</dbReference>
<dbReference type="PANTHER" id="PTHR46652:SF3">
    <property type="entry name" value="LEUCINE-RICH REPEAT-CONTAINING PROTEIN 9"/>
    <property type="match status" value="1"/>
</dbReference>
<keyword evidence="6" id="KW-1185">Reference proteome</keyword>
<dbReference type="Pfam" id="PF13855">
    <property type="entry name" value="LRR_8"/>
    <property type="match status" value="2"/>
</dbReference>
<feature type="domain" description="U2A'/phosphoprotein 32 family A C-terminal" evidence="4">
    <location>
        <begin position="1278"/>
        <end position="1296"/>
    </location>
</feature>
<evidence type="ECO:0000313" key="6">
    <source>
        <dbReference type="Proteomes" id="UP000007303"/>
    </source>
</evidence>
<evidence type="ECO:0000256" key="1">
    <source>
        <dbReference type="ARBA" id="ARBA00022614"/>
    </source>
</evidence>
<dbReference type="SUPFAM" id="SSF52075">
    <property type="entry name" value="Outer arm dynein light chain 1"/>
    <property type="match status" value="1"/>
</dbReference>
<evidence type="ECO:0000259" key="4">
    <source>
        <dbReference type="SMART" id="SM00446"/>
    </source>
</evidence>
<dbReference type="PROSITE" id="PS51450">
    <property type="entry name" value="LRR"/>
    <property type="match status" value="11"/>
</dbReference>
<protein>
    <submittedName>
        <fullName evidence="5">Leucine rich repeat containing 9</fullName>
    </submittedName>
</protein>
<dbReference type="Ensembl" id="ENSTNIT00000020721.1">
    <property type="protein sequence ID" value="ENSTNIP00000020489.1"/>
    <property type="gene ID" value="ENSTNIG00000017351.1"/>
</dbReference>
<feature type="region of interest" description="Disordered" evidence="3">
    <location>
        <begin position="1366"/>
        <end position="1390"/>
    </location>
</feature>
<feature type="compositionally biased region" description="Polar residues" evidence="3">
    <location>
        <begin position="1427"/>
        <end position="1442"/>
    </location>
</feature>
<name>H3DIZ5_TETNG</name>
<keyword evidence="2" id="KW-0677">Repeat</keyword>
<reference evidence="5" key="2">
    <citation type="submission" date="2025-08" db="UniProtKB">
        <authorList>
            <consortium name="Ensembl"/>
        </authorList>
    </citation>
    <scope>IDENTIFICATION</scope>
</reference>
<reference evidence="6" key="1">
    <citation type="journal article" date="2004" name="Nature">
        <title>Genome duplication in the teleost fish Tetraodon nigroviridis reveals the early vertebrate proto-karyotype.</title>
        <authorList>
            <person name="Jaillon O."/>
            <person name="Aury J.-M."/>
            <person name="Brunet F."/>
            <person name="Petit J.-L."/>
            <person name="Stange-Thomann N."/>
            <person name="Mauceli E."/>
            <person name="Bouneau L."/>
            <person name="Fischer C."/>
            <person name="Ozouf-Costaz C."/>
            <person name="Bernot A."/>
            <person name="Nicaud S."/>
            <person name="Jaffe D."/>
            <person name="Fisher S."/>
            <person name="Lutfalla G."/>
            <person name="Dossat C."/>
            <person name="Segurens B."/>
            <person name="Dasilva C."/>
            <person name="Salanoubat M."/>
            <person name="Levy M."/>
            <person name="Boudet N."/>
            <person name="Castellano S."/>
            <person name="Anthouard V."/>
            <person name="Jubin C."/>
            <person name="Castelli V."/>
            <person name="Katinka M."/>
            <person name="Vacherie B."/>
            <person name="Biemont C."/>
            <person name="Skalli Z."/>
            <person name="Cattolico L."/>
            <person name="Poulain J."/>
            <person name="De Berardinis V."/>
            <person name="Cruaud C."/>
            <person name="Duprat S."/>
            <person name="Brottier P."/>
            <person name="Coutanceau J.-P."/>
            <person name="Gouzy J."/>
            <person name="Parra G."/>
            <person name="Lardier G."/>
            <person name="Chapple C."/>
            <person name="McKernan K.J."/>
            <person name="McEwan P."/>
            <person name="Bosak S."/>
            <person name="Kellis M."/>
            <person name="Volff J.-N."/>
            <person name="Guigo R."/>
            <person name="Zody M.C."/>
            <person name="Mesirov J."/>
            <person name="Lindblad-Toh K."/>
            <person name="Birren B."/>
            <person name="Nusbaum C."/>
            <person name="Kahn D."/>
            <person name="Robinson-Rechavi M."/>
            <person name="Laudet V."/>
            <person name="Schachter V."/>
            <person name="Quetier F."/>
            <person name="Saurin W."/>
            <person name="Scarpelli C."/>
            <person name="Wincker P."/>
            <person name="Lander E.S."/>
            <person name="Weissenbach J."/>
            <person name="Roest Crollius H."/>
        </authorList>
    </citation>
    <scope>NUCLEOTIDE SEQUENCE [LARGE SCALE GENOMIC DNA]</scope>
</reference>
<dbReference type="STRING" id="99883.ENSTNIP00000020489"/>
<dbReference type="Gene3D" id="3.80.10.10">
    <property type="entry name" value="Ribonuclease Inhibitor"/>
    <property type="match status" value="8"/>
</dbReference>
<keyword evidence="1" id="KW-0433">Leucine-rich repeat</keyword>
<dbReference type="InParanoid" id="H3DIZ5"/>
<dbReference type="GeneTree" id="ENSGT00940000158583"/>
<evidence type="ECO:0000256" key="2">
    <source>
        <dbReference type="ARBA" id="ARBA00022737"/>
    </source>
</evidence>
<dbReference type="OMA" id="HTAGNVR"/>
<dbReference type="HOGENOM" id="CLU_002627_0_0_1"/>
<organism evidence="5 6">
    <name type="scientific">Tetraodon nigroviridis</name>
    <name type="common">Spotted green pufferfish</name>
    <name type="synonym">Chelonodon nigroviridis</name>
    <dbReference type="NCBI Taxonomy" id="99883"/>
    <lineage>
        <taxon>Eukaryota</taxon>
        <taxon>Metazoa</taxon>
        <taxon>Chordata</taxon>
        <taxon>Craniata</taxon>
        <taxon>Vertebrata</taxon>
        <taxon>Euteleostomi</taxon>
        <taxon>Actinopterygii</taxon>
        <taxon>Neopterygii</taxon>
        <taxon>Teleostei</taxon>
        <taxon>Neoteleostei</taxon>
        <taxon>Acanthomorphata</taxon>
        <taxon>Eupercaria</taxon>
        <taxon>Tetraodontiformes</taxon>
        <taxon>Tetradontoidea</taxon>
        <taxon>Tetraodontidae</taxon>
        <taxon>Tetraodon</taxon>
    </lineage>
</organism>
<sequence>MVGLSLFPNLCRLTVVGQDLTKMEALDCCPLLQELWVAECRLTEISGLEKCLQLRKLYLYDNQICEIKNVEFLTNLEVLWLNSNSISRIQGLDMLQNLVELNLADNSIEKIGHSLDPNTSLQTLNLSGNKISSIKELTMLACLPQLGELVLSDPTTTPNPVCLLHNYATHVLYHMPHLQQLDTHDVSSLEVKDTAESLVRKKMMYYNMRVQTVQRKLRETRLSLTERKRLMLEPPEEALRKIHFSIKRLELELSKASAAQEVKDGSAGDSGHSCNPSLDARLEQKISEKIGALKKRLAFWTRRLDEIDAWFEQKSSQAARMTDYTVQFLLMELESVGNIRLEEGCPAERWFASCCDLLLSRFSLADFKAHGVSGIQINRGVRIHNTAVRLRFEDKFDSLRVGNDGPGQNYRCQLEHLFYVSDPEKNEKKEILGIIEEGFKGVKELRLLQGSQRQGLLPFSNSLFLSEQPRISHALRHTCNADSDPVPFRHGQVIISKVFVGQSVPVLAGIPVSRSHYPKAYSVYQNVESKLESGRSEEGTCSSKTPGVPECSPGQRRWFVFDHELVLPEYILFFDYVFGDQREPERPVPSSHGEDAPSRDGVLDDEALSMEPVLRPQPRLLSLDDELLLSMTRANFLSQITVLSLHGNSLNRMKELCGLTELRHLDISFNKFTRLDDISHMPNLESLDVSYNHLTTLEGLRGLERLKQLDVSWNRLTKSREEAAVLRKHAPMLLKLDTRYNRWEKPRTARLTILGHLKALTHLDGKVVAEEEAAQAVQVVAGSKMTQACLLAHARSSAGRPRCLSLLSTAQLLCLLGPPPWGLSQDLEPDWAAKITTLNLDNLGVSKLTNLSSLVNLRWASFNDNDISKVEGLDSCLSLEELSLDNNSISTLGGLSRLKRLNKLSLNGNQLSSLDYSVLDQLPELCFLSVENNYIPSLHGIQRARSLHELYVSNNHISMSKDIYCLKELVSLIILDLSGNPVEKAENYRIYVLFHLPALKALDGIAVEAPEYESAKEMFGGRLVPDVLTERLDFTNCADVTCLTLPFFSIRVVDLSPPELFSNLRTVRLDHNHLTSFSGLIHLPSVRYLSLNYNHVESILPRQKIPHLTNKQILYNKVHSSGYGKQRPPKGLGEPGQIGGLEPLMGSLEVLHLSHNGISSMAGLELSRLTGLKALFLEGNEIRHVDGLERLHQLRELVLDKNRIKALADNSFKSQNALLELHLSENRIQDFSHLEHLTELRKLFLDANKVQDIAELEKLEVLTSLLELSLVDNPVTNYSIYRPSVALRLPLLQMLDGERVTLEERTRAELLSIEEIHCCDCSGPCPNASELSLTGLPPIISQPTAQKDKSGGFQDARYGHFIQPHNTDEAQSRTASKYKRQKQVNNTQSGLTDMSYRHIRRTAAPTGLSHRDKESPSRLAATRKAADSQNASNLFPCSTQKR</sequence>
<feature type="domain" description="U2A'/phosphoprotein 32 family A C-terminal" evidence="4">
    <location>
        <begin position="985"/>
        <end position="1003"/>
    </location>
</feature>
<feature type="domain" description="U2A'/phosphoprotein 32 family A C-terminal" evidence="4">
    <location>
        <begin position="164"/>
        <end position="182"/>
    </location>
</feature>
<dbReference type="InterPro" id="IPR050836">
    <property type="entry name" value="SDS22/Internalin_LRR"/>
</dbReference>
<reference evidence="5" key="3">
    <citation type="submission" date="2025-09" db="UniProtKB">
        <authorList>
            <consortium name="Ensembl"/>
        </authorList>
    </citation>
    <scope>IDENTIFICATION</scope>
</reference>
<evidence type="ECO:0000256" key="3">
    <source>
        <dbReference type="SAM" id="MobiDB-lite"/>
    </source>
</evidence>